<feature type="transmembrane region" description="Helical" evidence="10">
    <location>
        <begin position="543"/>
        <end position="563"/>
    </location>
</feature>
<dbReference type="GO" id="GO:0009055">
    <property type="term" value="F:electron transfer activity"/>
    <property type="evidence" value="ECO:0007669"/>
    <property type="project" value="InterPro"/>
</dbReference>
<dbReference type="GO" id="GO:0046872">
    <property type="term" value="F:metal ion binding"/>
    <property type="evidence" value="ECO:0007669"/>
    <property type="project" value="UniProtKB-KW"/>
</dbReference>
<dbReference type="InterPro" id="IPR036909">
    <property type="entry name" value="Cyt_c-like_dom_sf"/>
</dbReference>
<evidence type="ECO:0000259" key="12">
    <source>
        <dbReference type="PROSITE" id="PS51007"/>
    </source>
</evidence>
<keyword evidence="6 10" id="KW-1133">Transmembrane helix</keyword>
<feature type="transmembrane region" description="Helical" evidence="10">
    <location>
        <begin position="505"/>
        <end position="523"/>
    </location>
</feature>
<dbReference type="Pfam" id="PF13442">
    <property type="entry name" value="Cytochrome_CBB3"/>
    <property type="match status" value="1"/>
</dbReference>
<evidence type="ECO:0000256" key="2">
    <source>
        <dbReference type="ARBA" id="ARBA00008333"/>
    </source>
</evidence>
<organism evidence="13 14">
    <name type="scientific">Nitrospirillum amazonense</name>
    <dbReference type="NCBI Taxonomy" id="28077"/>
    <lineage>
        <taxon>Bacteria</taxon>
        <taxon>Pseudomonadati</taxon>
        <taxon>Pseudomonadota</taxon>
        <taxon>Alphaproteobacteria</taxon>
        <taxon>Rhodospirillales</taxon>
        <taxon>Azospirillaceae</taxon>
        <taxon>Nitrospirillum</taxon>
    </lineage>
</organism>
<dbReference type="Pfam" id="PF03239">
    <property type="entry name" value="FTR1"/>
    <property type="match status" value="1"/>
</dbReference>
<keyword evidence="14" id="KW-1185">Reference proteome</keyword>
<dbReference type="SUPFAM" id="SSF46626">
    <property type="entry name" value="Cytochrome c"/>
    <property type="match status" value="1"/>
</dbReference>
<keyword evidence="3 9" id="KW-0349">Heme</keyword>
<feature type="transmembrane region" description="Helical" evidence="10">
    <location>
        <begin position="570"/>
        <end position="591"/>
    </location>
</feature>
<evidence type="ECO:0000256" key="4">
    <source>
        <dbReference type="ARBA" id="ARBA00022692"/>
    </source>
</evidence>
<dbReference type="Proteomes" id="UP000316545">
    <property type="component" value="Unassembled WGS sequence"/>
</dbReference>
<evidence type="ECO:0000256" key="11">
    <source>
        <dbReference type="SAM" id="SignalP"/>
    </source>
</evidence>
<comment type="subcellular location">
    <subcellularLocation>
        <location evidence="1">Membrane</location>
        <topology evidence="1">Multi-pass membrane protein</topology>
    </subcellularLocation>
</comment>
<dbReference type="InterPro" id="IPR009056">
    <property type="entry name" value="Cyt_c-like_dom"/>
</dbReference>
<proteinExistence type="inferred from homology"/>
<keyword evidence="11" id="KW-0732">Signal</keyword>
<name>A0A560FN00_9PROT</name>
<accession>A0A560FN00</accession>
<feature type="signal peptide" evidence="11">
    <location>
        <begin position="1"/>
        <end position="35"/>
    </location>
</feature>
<dbReference type="GO" id="GO:0020037">
    <property type="term" value="F:heme binding"/>
    <property type="evidence" value="ECO:0007669"/>
    <property type="project" value="InterPro"/>
</dbReference>
<evidence type="ECO:0000256" key="9">
    <source>
        <dbReference type="PROSITE-ProRule" id="PRU00433"/>
    </source>
</evidence>
<evidence type="ECO:0000256" key="1">
    <source>
        <dbReference type="ARBA" id="ARBA00004141"/>
    </source>
</evidence>
<evidence type="ECO:0000313" key="13">
    <source>
        <dbReference type="EMBL" id="TWB22950.1"/>
    </source>
</evidence>
<reference evidence="13 14" key="1">
    <citation type="submission" date="2019-06" db="EMBL/GenBank/DDBJ databases">
        <title>Genomic Encyclopedia of Type Strains, Phase IV (KMG-V): Genome sequencing to study the core and pangenomes of soil and plant-associated prokaryotes.</title>
        <authorList>
            <person name="Whitman W."/>
        </authorList>
    </citation>
    <scope>NUCLEOTIDE SEQUENCE [LARGE SCALE GENOMIC DNA]</scope>
    <source>
        <strain evidence="13 14">BR 11865</strain>
    </source>
</reference>
<feature type="transmembrane region" description="Helical" evidence="10">
    <location>
        <begin position="434"/>
        <end position="456"/>
    </location>
</feature>
<dbReference type="EMBL" id="VITO01000015">
    <property type="protein sequence ID" value="TWB22950.1"/>
    <property type="molecule type" value="Genomic_DNA"/>
</dbReference>
<evidence type="ECO:0000256" key="6">
    <source>
        <dbReference type="ARBA" id="ARBA00022989"/>
    </source>
</evidence>
<dbReference type="Gene3D" id="1.10.760.10">
    <property type="entry name" value="Cytochrome c-like domain"/>
    <property type="match status" value="1"/>
</dbReference>
<dbReference type="GO" id="GO:0033573">
    <property type="term" value="C:high-affinity iron permease complex"/>
    <property type="evidence" value="ECO:0007669"/>
    <property type="project" value="InterPro"/>
</dbReference>
<feature type="transmembrane region" description="Helical" evidence="10">
    <location>
        <begin position="397"/>
        <end position="422"/>
    </location>
</feature>
<evidence type="ECO:0000256" key="8">
    <source>
        <dbReference type="ARBA" id="ARBA00023136"/>
    </source>
</evidence>
<keyword evidence="5 9" id="KW-0479">Metal-binding</keyword>
<sequence>MTRTSQPGRTMVRPRHLFTVAFMLLGLATALPARAAEPAPAQTIWRLLDYVAVDYAGAVTDGRVTSESEYAEQAEFAASARERMAELPPTPALPRLQAQGDALKAAIAAKAPPAEVAGLARALGRDLLAAYPVPLAPNTPPDLARGRALYAENCAACHGATGHGDGPVGVTLDPRPVAFSDAGRARQRSVFALEQVIEQGLDGTPMVSFAHLPADDRWALAFIAGGFAFTPGDIQAGEALWRARPDLRALFPNLEALTQTSQAALEEKVGAGDAQALLAYLRAHPDAVMPKANDSLAIARAKLGLAVKAYEAGDAKAAGDLALAAYLDGFEPVEPILKARDGGLMTRVESAMGAFRGVIGQGRPADEVRAQAQAITGLLTEAEHALSPTAASDASTFVGAFTILLREGLEALLIVVAMIAFLRKAGRADVLRHVHLGWTTALAAGLATWAVATYLVSISGASRELTEGLGSVFAALVLLSVGVWMHGKSQAGAWQLYIKEKLSHALSRQSAWFLFLLTFVVVYREVFETILFYMALWAEGAHMAVLAGAGAAVLLLAAIAWGLLRYSRRLPIGAFFAWSSGLMAVLAVVLAGKGVKALQEAGWLDVIPLAHVPSVEIVGLFPTAQTVAAQAAMAAALAVGFAYNALRAGRKA</sequence>
<feature type="transmembrane region" description="Helical" evidence="10">
    <location>
        <begin position="627"/>
        <end position="646"/>
    </location>
</feature>
<feature type="chain" id="PRO_5022108716" evidence="11">
    <location>
        <begin position="36"/>
        <end position="652"/>
    </location>
</feature>
<gene>
    <name evidence="13" type="ORF">FBZ88_11596</name>
</gene>
<dbReference type="AlphaFoldDB" id="A0A560FN00"/>
<feature type="transmembrane region" description="Helical" evidence="10">
    <location>
        <begin position="468"/>
        <end position="485"/>
    </location>
</feature>
<evidence type="ECO:0000256" key="5">
    <source>
        <dbReference type="ARBA" id="ARBA00022723"/>
    </source>
</evidence>
<dbReference type="PANTHER" id="PTHR31632:SF2">
    <property type="entry name" value="PLASMA MEMBRANE IRON PERMEASE"/>
    <property type="match status" value="1"/>
</dbReference>
<protein>
    <submittedName>
        <fullName evidence="13">High-affinity iron transporter</fullName>
    </submittedName>
</protein>
<dbReference type="PANTHER" id="PTHR31632">
    <property type="entry name" value="IRON TRANSPORTER FTH1"/>
    <property type="match status" value="1"/>
</dbReference>
<evidence type="ECO:0000313" key="14">
    <source>
        <dbReference type="Proteomes" id="UP000316545"/>
    </source>
</evidence>
<comment type="similarity">
    <text evidence="2">Belongs to the oxidase-dependent Fe transporter (OFeT) (TC 9.A.10.1) family.</text>
</comment>
<keyword evidence="4 10" id="KW-0812">Transmembrane</keyword>
<evidence type="ECO:0000256" key="7">
    <source>
        <dbReference type="ARBA" id="ARBA00023004"/>
    </source>
</evidence>
<dbReference type="InterPro" id="IPR004923">
    <property type="entry name" value="FTR1/Fip1/EfeU"/>
</dbReference>
<evidence type="ECO:0000256" key="3">
    <source>
        <dbReference type="ARBA" id="ARBA00022617"/>
    </source>
</evidence>
<dbReference type="PROSITE" id="PS51007">
    <property type="entry name" value="CYTC"/>
    <property type="match status" value="1"/>
</dbReference>
<comment type="caution">
    <text evidence="13">The sequence shown here is derived from an EMBL/GenBank/DDBJ whole genome shotgun (WGS) entry which is preliminary data.</text>
</comment>
<dbReference type="GO" id="GO:0015093">
    <property type="term" value="F:ferrous iron transmembrane transporter activity"/>
    <property type="evidence" value="ECO:0007669"/>
    <property type="project" value="TreeGrafter"/>
</dbReference>
<evidence type="ECO:0000256" key="10">
    <source>
        <dbReference type="SAM" id="Phobius"/>
    </source>
</evidence>
<feature type="domain" description="Cytochrome c" evidence="12">
    <location>
        <begin position="141"/>
        <end position="285"/>
    </location>
</feature>
<keyword evidence="8 10" id="KW-0472">Membrane</keyword>
<dbReference type="RefSeq" id="WP_246138777.1">
    <property type="nucleotide sequence ID" value="NZ_VITO01000015.1"/>
</dbReference>
<keyword evidence="7 9" id="KW-0408">Iron</keyword>